<reference evidence="5" key="1">
    <citation type="submission" date="2020-08" db="EMBL/GenBank/DDBJ databases">
        <title>Genome sequencing and assembly of the red palm weevil Rhynchophorus ferrugineus.</title>
        <authorList>
            <person name="Dias G.B."/>
            <person name="Bergman C.M."/>
            <person name="Manee M."/>
        </authorList>
    </citation>
    <scope>NUCLEOTIDE SEQUENCE</scope>
    <source>
        <strain evidence="5">AA-2017</strain>
        <tissue evidence="5">Whole larva</tissue>
    </source>
</reference>
<dbReference type="AlphaFoldDB" id="A0A834IYH6"/>
<dbReference type="PANTHER" id="PTHR11008:SF14">
    <property type="entry name" value="CIRCADIAN CLOCK-CONTROLLED PROTEIN-LIKE PROTEIN"/>
    <property type="match status" value="1"/>
</dbReference>
<evidence type="ECO:0000313" key="5">
    <source>
        <dbReference type="EMBL" id="KAF7282492.1"/>
    </source>
</evidence>
<accession>A0A834IYH6</accession>
<dbReference type="OrthoDB" id="7419171at2759"/>
<sequence>MRYYALITAACLCLAAASDIKSSYSLPSYISPCNKTDPNIHKCVEANIEALRPNLKEGVPSLFIPALDPLVIPPTCVNEEDQVKVTFKDIHIYHASDFALDQFDIDLVNHEVNLTIVFPLLRIKSTYNVNGKFLVVTFDESGPADGNYTNFRVFLGLKGSPYIENGEQHLKWEKETINTTVGESHVVLDKLFGNHTDITDKTNNLINENIQVIINDLQPVIQGVVSDFIFGIVNKLFSYYSVKQLFVS</sequence>
<dbReference type="EMBL" id="JAACXV010000171">
    <property type="protein sequence ID" value="KAF7282492.1"/>
    <property type="molecule type" value="Genomic_DNA"/>
</dbReference>
<feature type="chain" id="PRO_5032472160" evidence="4">
    <location>
        <begin position="18"/>
        <end position="248"/>
    </location>
</feature>
<keyword evidence="6" id="KW-1185">Reference proteome</keyword>
<proteinExistence type="inferred from homology"/>
<keyword evidence="2" id="KW-0090">Biological rhythms</keyword>
<evidence type="ECO:0000256" key="4">
    <source>
        <dbReference type="SAM" id="SignalP"/>
    </source>
</evidence>
<evidence type="ECO:0000256" key="2">
    <source>
        <dbReference type="ARBA" id="ARBA00023108"/>
    </source>
</evidence>
<dbReference type="Pfam" id="PF06585">
    <property type="entry name" value="JHBP"/>
    <property type="match status" value="1"/>
</dbReference>
<dbReference type="Gene3D" id="3.15.10.30">
    <property type="entry name" value="Haemolymph juvenile hormone binding protein"/>
    <property type="match status" value="1"/>
</dbReference>
<keyword evidence="1 4" id="KW-0732">Signal</keyword>
<gene>
    <name evidence="5" type="ORF">GWI33_002596</name>
</gene>
<dbReference type="GO" id="GO:0005615">
    <property type="term" value="C:extracellular space"/>
    <property type="evidence" value="ECO:0007669"/>
    <property type="project" value="TreeGrafter"/>
</dbReference>
<dbReference type="FunFam" id="3.15.10.30:FF:000001">
    <property type="entry name" value="Takeout-like protein 1"/>
    <property type="match status" value="1"/>
</dbReference>
<dbReference type="InterPro" id="IPR038606">
    <property type="entry name" value="To_sf"/>
</dbReference>
<dbReference type="InterPro" id="IPR010562">
    <property type="entry name" value="Haemolymph_juvenile_hormone-bd"/>
</dbReference>
<dbReference type="Proteomes" id="UP000625711">
    <property type="component" value="Unassembled WGS sequence"/>
</dbReference>
<dbReference type="GO" id="GO:0007623">
    <property type="term" value="P:circadian rhythm"/>
    <property type="evidence" value="ECO:0007669"/>
    <property type="project" value="UniProtKB-ARBA"/>
</dbReference>
<feature type="signal peptide" evidence="4">
    <location>
        <begin position="1"/>
        <end position="17"/>
    </location>
</feature>
<protein>
    <submittedName>
        <fullName evidence="5">Uncharacterized protein</fullName>
    </submittedName>
</protein>
<dbReference type="PANTHER" id="PTHR11008">
    <property type="entry name" value="PROTEIN TAKEOUT-LIKE PROTEIN"/>
    <property type="match status" value="1"/>
</dbReference>
<organism evidence="5 6">
    <name type="scientific">Rhynchophorus ferrugineus</name>
    <name type="common">Red palm weevil</name>
    <name type="synonym">Curculio ferrugineus</name>
    <dbReference type="NCBI Taxonomy" id="354439"/>
    <lineage>
        <taxon>Eukaryota</taxon>
        <taxon>Metazoa</taxon>
        <taxon>Ecdysozoa</taxon>
        <taxon>Arthropoda</taxon>
        <taxon>Hexapoda</taxon>
        <taxon>Insecta</taxon>
        <taxon>Pterygota</taxon>
        <taxon>Neoptera</taxon>
        <taxon>Endopterygota</taxon>
        <taxon>Coleoptera</taxon>
        <taxon>Polyphaga</taxon>
        <taxon>Cucujiformia</taxon>
        <taxon>Curculionidae</taxon>
        <taxon>Dryophthorinae</taxon>
        <taxon>Rhynchophorus</taxon>
    </lineage>
</organism>
<dbReference type="SMART" id="SM00700">
    <property type="entry name" value="JHBP"/>
    <property type="match status" value="1"/>
</dbReference>
<name>A0A834IYH6_RHYFE</name>
<evidence type="ECO:0000313" key="6">
    <source>
        <dbReference type="Proteomes" id="UP000625711"/>
    </source>
</evidence>
<comment type="similarity">
    <text evidence="3">Belongs to the TO family.</text>
</comment>
<evidence type="ECO:0000256" key="3">
    <source>
        <dbReference type="ARBA" id="ARBA00060902"/>
    </source>
</evidence>
<comment type="caution">
    <text evidence="5">The sequence shown here is derived from an EMBL/GenBank/DDBJ whole genome shotgun (WGS) entry which is preliminary data.</text>
</comment>
<evidence type="ECO:0000256" key="1">
    <source>
        <dbReference type="ARBA" id="ARBA00022729"/>
    </source>
</evidence>